<dbReference type="GO" id="GO:0004803">
    <property type="term" value="F:transposase activity"/>
    <property type="evidence" value="ECO:0007669"/>
    <property type="project" value="InterPro"/>
</dbReference>
<gene>
    <name evidence="2" type="ORF">FBZ95_10950</name>
</gene>
<evidence type="ECO:0000313" key="2">
    <source>
        <dbReference type="EMBL" id="TWB69454.1"/>
    </source>
</evidence>
<evidence type="ECO:0000313" key="3">
    <source>
        <dbReference type="Proteomes" id="UP000315914"/>
    </source>
</evidence>
<dbReference type="EMBL" id="VITW01000009">
    <property type="protein sequence ID" value="TWB69454.1"/>
    <property type="molecule type" value="Genomic_DNA"/>
</dbReference>
<dbReference type="Proteomes" id="UP000315914">
    <property type="component" value="Unassembled WGS sequence"/>
</dbReference>
<organism evidence="2 3">
    <name type="scientific">Bradyrhizobium sacchari</name>
    <dbReference type="NCBI Taxonomy" id="1399419"/>
    <lineage>
        <taxon>Bacteria</taxon>
        <taxon>Pseudomonadati</taxon>
        <taxon>Pseudomonadota</taxon>
        <taxon>Alphaproteobacteria</taxon>
        <taxon>Hyphomicrobiales</taxon>
        <taxon>Nitrobacteraceae</taxon>
        <taxon>Bradyrhizobium</taxon>
    </lineage>
</organism>
<reference evidence="2 3" key="1">
    <citation type="submission" date="2019-06" db="EMBL/GenBank/DDBJ databases">
        <title>Genomic Encyclopedia of Type Strains, Phase IV (KMG-V): Genome sequencing to study the core and pangenomes of soil and plant-associated prokaryotes.</title>
        <authorList>
            <person name="Whitman W."/>
        </authorList>
    </citation>
    <scope>NUCLEOTIDE SEQUENCE [LARGE SCALE GENOMIC DNA]</scope>
    <source>
        <strain evidence="2 3">BR 10556</strain>
    </source>
</reference>
<dbReference type="PANTHER" id="PTHR33055:SF13">
    <property type="entry name" value="TRANSPOSASE"/>
    <property type="match status" value="1"/>
</dbReference>
<keyword evidence="3" id="KW-1185">Reference proteome</keyword>
<dbReference type="AlphaFoldDB" id="A0A560JJ84"/>
<evidence type="ECO:0000259" key="1">
    <source>
        <dbReference type="Pfam" id="PF01548"/>
    </source>
</evidence>
<protein>
    <submittedName>
        <fullName evidence="2">Transposase</fullName>
    </submittedName>
</protein>
<name>A0A560JJ84_9BRAD</name>
<dbReference type="PANTHER" id="PTHR33055">
    <property type="entry name" value="TRANSPOSASE FOR INSERTION SEQUENCE ELEMENT IS1111A"/>
    <property type="match status" value="1"/>
</dbReference>
<dbReference type="Pfam" id="PF01548">
    <property type="entry name" value="DEDD_Tnp_IS110"/>
    <property type="match status" value="1"/>
</dbReference>
<dbReference type="InterPro" id="IPR002525">
    <property type="entry name" value="Transp_IS110-like_N"/>
</dbReference>
<dbReference type="GO" id="GO:0006313">
    <property type="term" value="P:DNA transposition"/>
    <property type="evidence" value="ECO:0007669"/>
    <property type="project" value="InterPro"/>
</dbReference>
<comment type="caution">
    <text evidence="2">The sequence shown here is derived from an EMBL/GenBank/DDBJ whole genome shotgun (WGS) entry which is preliminary data.</text>
</comment>
<proteinExistence type="predicted"/>
<feature type="domain" description="Transposase IS110-like N-terminal" evidence="1">
    <location>
        <begin position="74"/>
        <end position="164"/>
    </location>
</feature>
<dbReference type="InterPro" id="IPR047650">
    <property type="entry name" value="Transpos_IS110"/>
</dbReference>
<accession>A0A560JJ84</accession>
<dbReference type="GO" id="GO:0003677">
    <property type="term" value="F:DNA binding"/>
    <property type="evidence" value="ECO:0007669"/>
    <property type="project" value="InterPro"/>
</dbReference>
<sequence length="309" mass="34345">MNPKRSKSKDGGKMPMVHPNAAAIDVGATIHMAAVRADRAPEPELRYLHGGSASAGRLLYGMRRRDGRRGIDQRHWIPIFELLDAEKFTVFLVNARDAKHVPGRKTDVSDAQWLQRLHSFGLLRASFQPKGQIAELRAYVRQRERLPEYAASHIQHMQKALTEMKLQLHHVVADISGATGLRIIRAILAGERDPEALACLRHYSCHSSAETIAKALTGSYRAEHLFALEQALALYDTYHEKASACDARIEAVLKELSNHRGGGHGPAPRPPLRRNRTDQANALAFDVREALFALLGKDITTIVSVLTSR</sequence>